<dbReference type="Gene3D" id="2.40.50.1070">
    <property type="match status" value="1"/>
</dbReference>
<feature type="binding site" evidence="5">
    <location>
        <position position="191"/>
    </location>
    <ligand>
        <name>S-adenosyl-L-methionine</name>
        <dbReference type="ChEBI" id="CHEBI:59789"/>
    </ligand>
</feature>
<dbReference type="PROSITE" id="PS01231">
    <property type="entry name" value="TRMA_2"/>
    <property type="match status" value="1"/>
</dbReference>
<dbReference type="GO" id="GO:0008033">
    <property type="term" value="P:tRNA processing"/>
    <property type="evidence" value="ECO:0007669"/>
    <property type="project" value="UniProtKB-KW"/>
</dbReference>
<keyword evidence="4" id="KW-0819">tRNA processing</keyword>
<dbReference type="GO" id="GO:0005829">
    <property type="term" value="C:cytosol"/>
    <property type="evidence" value="ECO:0007669"/>
    <property type="project" value="TreeGrafter"/>
</dbReference>
<keyword evidence="3 5" id="KW-0949">S-adenosyl-L-methionine</keyword>
<feature type="active site" description="Nucleophile" evidence="5">
    <location>
        <position position="327"/>
    </location>
</feature>
<reference evidence="7" key="2">
    <citation type="submission" date="2023-07" db="EMBL/GenBank/DDBJ databases">
        <authorList>
            <person name="Aydin F."/>
            <person name="Tarhane S."/>
            <person name="Saticioglu I.B."/>
            <person name="Karakaya E."/>
            <person name="Abay S."/>
            <person name="Guran O."/>
            <person name="Bozkurt E."/>
            <person name="Uzum N."/>
            <person name="Olgun K."/>
            <person name="Jablonski D."/>
        </authorList>
    </citation>
    <scope>NUCLEOTIDE SEQUENCE</scope>
    <source>
        <strain evidence="7">Faydin-H75</strain>
    </source>
</reference>
<dbReference type="PROSITE" id="PS01230">
    <property type="entry name" value="TRMA_1"/>
    <property type="match status" value="1"/>
</dbReference>
<evidence type="ECO:0000256" key="2">
    <source>
        <dbReference type="ARBA" id="ARBA00022679"/>
    </source>
</evidence>
<sequence length="369" mass="42665">MICESFLECGGCQLPQEYNKQFEQKFEEFLELFGFKSNDVEKFFSPSSGFRARGEFRLHTENNKIYLSMNPYGQNNRVKISTCPILLPYLQDKLTILLLHINANPVIKDKLYGVKILGGLRGEAIITLIYHKKLDLCWEENALRLAQELECFIIGRSKGERRIIGRDFINETLSINGEKFFYIQKEGNFSQPNPYINTQMIEFVLSKLPAALSTDLLEMYCGSGNFTLALSKRFNKILATEVVKSAIKVLEKNAENNDIHNITAARLSGYETIEALDRQRAFFRLREIDLDKFNFSHIFIDPPRSGICDLDMLNFIQRFDSIIYISCNPLSLKEDLKTLQKTHKIEHCGVFDQFPYTHHLECGIILKRL</sequence>
<evidence type="ECO:0000256" key="5">
    <source>
        <dbReference type="PROSITE-ProRule" id="PRU01024"/>
    </source>
</evidence>
<dbReference type="PROSITE" id="PS51687">
    <property type="entry name" value="SAM_MT_RNA_M5U"/>
    <property type="match status" value="1"/>
</dbReference>
<feature type="binding site" evidence="5">
    <location>
        <position position="220"/>
    </location>
    <ligand>
        <name>S-adenosyl-L-methionine</name>
        <dbReference type="ChEBI" id="CHEBI:59789"/>
    </ligand>
</feature>
<evidence type="ECO:0000313" key="9">
    <source>
        <dbReference type="Proteomes" id="UP001177258"/>
    </source>
</evidence>
<dbReference type="Gene3D" id="3.40.50.150">
    <property type="entry name" value="Vaccinia Virus protein VP39"/>
    <property type="match status" value="1"/>
</dbReference>
<dbReference type="RefSeq" id="WP_305520932.1">
    <property type="nucleotide sequence ID" value="NZ_JAUYZK010000016.1"/>
</dbReference>
<dbReference type="GO" id="GO:0032259">
    <property type="term" value="P:methylation"/>
    <property type="evidence" value="ECO:0007669"/>
    <property type="project" value="UniProtKB-KW"/>
</dbReference>
<dbReference type="GO" id="GO:0000049">
    <property type="term" value="F:tRNA binding"/>
    <property type="evidence" value="ECO:0007669"/>
    <property type="project" value="TreeGrafter"/>
</dbReference>
<dbReference type="InterPro" id="IPR029063">
    <property type="entry name" value="SAM-dependent_MTases_sf"/>
</dbReference>
<accession>A0AA90PRR1</accession>
<gene>
    <name evidence="8" type="primary">trmA</name>
    <name evidence="7" type="ORF">Q5I04_08370</name>
    <name evidence="8" type="ORF">Q5I06_08365</name>
</gene>
<dbReference type="InterPro" id="IPR030391">
    <property type="entry name" value="MeTrfase_TrmA_CS"/>
</dbReference>
<keyword evidence="1 5" id="KW-0489">Methyltransferase</keyword>
<name>A0AA90PRR1_9HELI</name>
<keyword evidence="2 5" id="KW-0808">Transferase</keyword>
<dbReference type="Pfam" id="PF05958">
    <property type="entry name" value="tRNA_U5-meth_tr"/>
    <property type="match status" value="1"/>
</dbReference>
<dbReference type="InterPro" id="IPR030390">
    <property type="entry name" value="MeTrfase_TrmA_AS"/>
</dbReference>
<feature type="binding site" evidence="5">
    <location>
        <position position="301"/>
    </location>
    <ligand>
        <name>S-adenosyl-L-methionine</name>
        <dbReference type="ChEBI" id="CHEBI:59789"/>
    </ligand>
</feature>
<dbReference type="SUPFAM" id="SSF53335">
    <property type="entry name" value="S-adenosyl-L-methionine-dependent methyltransferases"/>
    <property type="match status" value="1"/>
</dbReference>
<keyword evidence="10" id="KW-1185">Reference proteome</keyword>
<evidence type="ECO:0000256" key="1">
    <source>
        <dbReference type="ARBA" id="ARBA00022603"/>
    </source>
</evidence>
<evidence type="ECO:0000313" key="8">
    <source>
        <dbReference type="EMBL" id="MDP2539786.1"/>
    </source>
</evidence>
<dbReference type="EMBL" id="JAUYZK010000016">
    <property type="protein sequence ID" value="MDP2539786.1"/>
    <property type="molecule type" value="Genomic_DNA"/>
</dbReference>
<evidence type="ECO:0000256" key="3">
    <source>
        <dbReference type="ARBA" id="ARBA00022691"/>
    </source>
</evidence>
<dbReference type="PANTHER" id="PTHR47790">
    <property type="entry name" value="TRNA/TMRNA (URACIL-C(5))-METHYLTRANSFERASE"/>
    <property type="match status" value="1"/>
</dbReference>
<dbReference type="InterPro" id="IPR011869">
    <property type="entry name" value="TrmA_MeTrfase"/>
</dbReference>
<feature type="active site" evidence="6">
    <location>
        <position position="327"/>
    </location>
</feature>
<dbReference type="GO" id="GO:0019843">
    <property type="term" value="F:rRNA binding"/>
    <property type="evidence" value="ECO:0007669"/>
    <property type="project" value="TreeGrafter"/>
</dbReference>
<reference evidence="7 9" key="3">
    <citation type="journal article" date="2024" name="Syst. Appl. Microbiol.">
        <title>Helicobacter cappadocius sp. nov., from lizards: The first psychrotrophic Helicobacter species.</title>
        <authorList>
            <person name="Aydin F."/>
            <person name="Tarhane S."/>
            <person name="Karakaya E."/>
            <person name="Abay S."/>
            <person name="Kayman T."/>
            <person name="Guran O."/>
            <person name="Bozkurt E."/>
            <person name="Uzum N."/>
            <person name="Avci A."/>
            <person name="Olgun K."/>
            <person name="Jablonski D."/>
            <person name="Guran C."/>
            <person name="Burcin Saticioglu I."/>
        </authorList>
    </citation>
    <scope>NUCLEOTIDE SEQUENCE [LARGE SCALE GENOMIC DNA]</scope>
    <source>
        <strain evidence="7">Faydin-H75</strain>
        <strain evidence="9">faydin-H76</strain>
    </source>
</reference>
<dbReference type="PANTHER" id="PTHR47790:SF2">
    <property type="entry name" value="TRNA_TMRNA (URACIL-C(5))-METHYLTRANSFERASE"/>
    <property type="match status" value="1"/>
</dbReference>
<evidence type="ECO:0000256" key="4">
    <source>
        <dbReference type="ARBA" id="ARBA00022694"/>
    </source>
</evidence>
<comment type="caution">
    <text evidence="8">The sequence shown here is derived from an EMBL/GenBank/DDBJ whole genome shotgun (WGS) entry which is preliminary data.</text>
</comment>
<proteinExistence type="inferred from homology"/>
<evidence type="ECO:0000256" key="6">
    <source>
        <dbReference type="PROSITE-ProRule" id="PRU10015"/>
    </source>
</evidence>
<dbReference type="AlphaFoldDB" id="A0AA90PRR1"/>
<dbReference type="HAMAP" id="MF_01011">
    <property type="entry name" value="RNA_methyltr_TrmA"/>
    <property type="match status" value="1"/>
</dbReference>
<dbReference type="Proteomes" id="UP001177258">
    <property type="component" value="Unassembled WGS sequence"/>
</dbReference>
<dbReference type="EC" id="2.1.1.35" evidence="8"/>
<feature type="binding site" evidence="5">
    <location>
        <position position="241"/>
    </location>
    <ligand>
        <name>S-adenosyl-L-methionine</name>
        <dbReference type="ChEBI" id="CHEBI:59789"/>
    </ligand>
</feature>
<dbReference type="EMBL" id="JAUPEV010000018">
    <property type="protein sequence ID" value="MDO7253917.1"/>
    <property type="molecule type" value="Genomic_DNA"/>
</dbReference>
<evidence type="ECO:0000313" key="7">
    <source>
        <dbReference type="EMBL" id="MDO7253917.1"/>
    </source>
</evidence>
<dbReference type="Proteomes" id="UP001240777">
    <property type="component" value="Unassembled WGS sequence"/>
</dbReference>
<evidence type="ECO:0000313" key="10">
    <source>
        <dbReference type="Proteomes" id="UP001240777"/>
    </source>
</evidence>
<comment type="similarity">
    <text evidence="5">Belongs to the class I-like SAM-binding methyltransferase superfamily. RNA M5U methyltransferase family.</text>
</comment>
<dbReference type="InterPro" id="IPR010280">
    <property type="entry name" value="U5_MeTrfase_fam"/>
</dbReference>
<reference evidence="8 10" key="1">
    <citation type="submission" date="2023-07" db="EMBL/GenBank/DDBJ databases">
        <title>Unpublished Manusciprt.</title>
        <authorList>
            <person name="Aydin F."/>
            <person name="Tarhane S."/>
            <person name="Saticioglu I.B."/>
            <person name="Karakaya E."/>
            <person name="Abay S."/>
            <person name="Guran O."/>
            <person name="Bozkurt E."/>
            <person name="Uzum N."/>
            <person name="Olgun K."/>
            <person name="Jablonski D."/>
        </authorList>
    </citation>
    <scope>NUCLEOTIDE SEQUENCE</scope>
    <source>
        <strain evidence="10">faydin-H75</strain>
        <strain evidence="8">Faydin-H76</strain>
    </source>
</reference>
<dbReference type="GO" id="GO:0030697">
    <property type="term" value="F:tRNA (uracil(54)-C5)-methyltransferase activity, S-adenosyl methionine-dependent"/>
    <property type="evidence" value="ECO:0007669"/>
    <property type="project" value="UniProtKB-EC"/>
</dbReference>
<protein>
    <submittedName>
        <fullName evidence="8">tRNA (Uridine(54)-C5)-methyltransferase TrmA</fullName>
        <ecNumber evidence="8">2.1.1.35</ecNumber>
    </submittedName>
</protein>
<organism evidence="8 9">
    <name type="scientific">Helicobacter cappadocius</name>
    <dbReference type="NCBI Taxonomy" id="3063998"/>
    <lineage>
        <taxon>Bacteria</taxon>
        <taxon>Pseudomonadati</taxon>
        <taxon>Campylobacterota</taxon>
        <taxon>Epsilonproteobacteria</taxon>
        <taxon>Campylobacterales</taxon>
        <taxon>Helicobacteraceae</taxon>
        <taxon>Helicobacter</taxon>
    </lineage>
</organism>
<dbReference type="NCBIfam" id="TIGR02143">
    <property type="entry name" value="trmA_only"/>
    <property type="match status" value="1"/>
</dbReference>
<dbReference type="GO" id="GO:0009451">
    <property type="term" value="P:RNA modification"/>
    <property type="evidence" value="ECO:0007669"/>
    <property type="project" value="UniProtKB-ARBA"/>
</dbReference>